<sequence length="332" mass="34834">MLMIMKKKSFWIAAVTTLACSLLGKYLALLPGFSLVGALVIALLAGMLMQTASPIIYASAEGIGFISNKFLRFGIILLGFRLNLYTLAESGVKTILLACLVVTGTILLTYWLCKKLGVEDKLAILTASGTGICGAAAVMGVSPQVKADRDDSVLAVAVVCILGTVFTLIEIGLKPLLGLTNQQFGVMTGASLHEIAHAVAAGGSAGTISLDASLITKLSRVILLAPVALFIGIWFQRKNTSGQKEKGKLPIPWFMGGFLLSSAIGSFLPIPDSVINWLVSAAYILLGMAMAALGMSVNFKVILERGGKVFLAAGISSIVLMLFSIGAAKLFF</sequence>
<feature type="transmembrane region" description="Helical" evidence="7">
    <location>
        <begin position="153"/>
        <end position="173"/>
    </location>
</feature>
<keyword evidence="4 7" id="KW-0812">Transmembrane</keyword>
<evidence type="ECO:0000313" key="9">
    <source>
        <dbReference type="Proteomes" id="UP000019249"/>
    </source>
</evidence>
<feature type="transmembrane region" description="Helical" evidence="7">
    <location>
        <begin position="70"/>
        <end position="88"/>
    </location>
</feature>
<dbReference type="PANTHER" id="PTHR30106:SF2">
    <property type="entry name" value="UPF0324 INNER MEMBRANE PROTEIN YEIH"/>
    <property type="match status" value="1"/>
</dbReference>
<dbReference type="Proteomes" id="UP000019249">
    <property type="component" value="Unassembled WGS sequence"/>
</dbReference>
<accession>A0ABP3AX43</accession>
<dbReference type="RefSeq" id="WP_036097979.1">
    <property type="nucleotide sequence ID" value="NZ_AODF01000028.1"/>
</dbReference>
<name>A0ABP3AX43_9LIST</name>
<dbReference type="PROSITE" id="PS51257">
    <property type="entry name" value="PROKAR_LIPOPROTEIN"/>
    <property type="match status" value="1"/>
</dbReference>
<feature type="transmembrane region" description="Helical" evidence="7">
    <location>
        <begin position="122"/>
        <end position="141"/>
    </location>
</feature>
<feature type="transmembrane region" description="Helical" evidence="7">
    <location>
        <begin position="249"/>
        <end position="268"/>
    </location>
</feature>
<keyword evidence="3" id="KW-1003">Cell membrane</keyword>
<keyword evidence="6 7" id="KW-0472">Membrane</keyword>
<evidence type="ECO:0000256" key="5">
    <source>
        <dbReference type="ARBA" id="ARBA00022989"/>
    </source>
</evidence>
<evidence type="ECO:0000256" key="6">
    <source>
        <dbReference type="ARBA" id="ARBA00023136"/>
    </source>
</evidence>
<feature type="transmembrane region" description="Helical" evidence="7">
    <location>
        <begin position="309"/>
        <end position="331"/>
    </location>
</feature>
<evidence type="ECO:0000256" key="3">
    <source>
        <dbReference type="ARBA" id="ARBA00022475"/>
    </source>
</evidence>
<dbReference type="EMBL" id="AODF01000028">
    <property type="protein sequence ID" value="EUJ28512.1"/>
    <property type="molecule type" value="Genomic_DNA"/>
</dbReference>
<keyword evidence="9" id="KW-1185">Reference proteome</keyword>
<proteinExistence type="inferred from homology"/>
<evidence type="ECO:0000256" key="7">
    <source>
        <dbReference type="SAM" id="Phobius"/>
    </source>
</evidence>
<organism evidence="8 9">
    <name type="scientific">Listeria floridensis FSL S10-1187</name>
    <dbReference type="NCBI Taxonomy" id="1265817"/>
    <lineage>
        <taxon>Bacteria</taxon>
        <taxon>Bacillati</taxon>
        <taxon>Bacillota</taxon>
        <taxon>Bacilli</taxon>
        <taxon>Bacillales</taxon>
        <taxon>Listeriaceae</taxon>
        <taxon>Listeria</taxon>
    </lineage>
</organism>
<evidence type="ECO:0000256" key="1">
    <source>
        <dbReference type="ARBA" id="ARBA00004651"/>
    </source>
</evidence>
<evidence type="ECO:0000256" key="4">
    <source>
        <dbReference type="ARBA" id="ARBA00022692"/>
    </source>
</evidence>
<evidence type="ECO:0000256" key="2">
    <source>
        <dbReference type="ARBA" id="ARBA00007977"/>
    </source>
</evidence>
<feature type="transmembrane region" description="Helical" evidence="7">
    <location>
        <begin position="218"/>
        <end position="237"/>
    </location>
</feature>
<dbReference type="PANTHER" id="PTHR30106">
    <property type="entry name" value="INNER MEMBRANE PROTEIN YEIH-RELATED"/>
    <property type="match status" value="1"/>
</dbReference>
<dbReference type="Pfam" id="PF03601">
    <property type="entry name" value="Cons_hypoth698"/>
    <property type="match status" value="1"/>
</dbReference>
<comment type="subcellular location">
    <subcellularLocation>
        <location evidence="1">Cell membrane</location>
        <topology evidence="1">Multi-pass membrane protein</topology>
    </subcellularLocation>
</comment>
<feature type="transmembrane region" description="Helical" evidence="7">
    <location>
        <begin position="34"/>
        <end position="58"/>
    </location>
</feature>
<dbReference type="InterPro" id="IPR018383">
    <property type="entry name" value="UPF0324_pro"/>
</dbReference>
<evidence type="ECO:0008006" key="10">
    <source>
        <dbReference type="Google" id="ProtNLM"/>
    </source>
</evidence>
<evidence type="ECO:0000313" key="8">
    <source>
        <dbReference type="EMBL" id="EUJ28512.1"/>
    </source>
</evidence>
<keyword evidence="5 7" id="KW-1133">Transmembrane helix</keyword>
<reference evidence="8 9" key="1">
    <citation type="journal article" date="2014" name="Int. J. Syst. Evol. Microbiol.">
        <title>Listeria floridensis sp. nov., Listeria aquatica sp. nov., Listeria cornellensis sp. nov., Listeria riparia sp. nov. and Listeria grandensis sp. nov., from agricultural and natural environments.</title>
        <authorList>
            <person name="den Bakker H.C."/>
            <person name="Warchocki S."/>
            <person name="Wright E.M."/>
            <person name="Allred A.F."/>
            <person name="Ahlstrom C."/>
            <person name="Manuel C.S."/>
            <person name="Stasiewicz M.J."/>
            <person name="Burrell A."/>
            <person name="Roof S."/>
            <person name="Strawn L."/>
            <person name="Fortes E.D."/>
            <person name="Nightingale K.K."/>
            <person name="Kephart D."/>
            <person name="Wiedmann M."/>
        </authorList>
    </citation>
    <scope>NUCLEOTIDE SEQUENCE [LARGE SCALE GENOMIC DNA]</scope>
    <source>
        <strain evidence="8 9">FSL S10-1187</strain>
    </source>
</reference>
<protein>
    <recommendedName>
        <fullName evidence="10">Sulfate exporter family transporter</fullName>
    </recommendedName>
</protein>
<feature type="transmembrane region" description="Helical" evidence="7">
    <location>
        <begin position="274"/>
        <end position="297"/>
    </location>
</feature>
<feature type="transmembrane region" description="Helical" evidence="7">
    <location>
        <begin position="94"/>
        <end position="113"/>
    </location>
</feature>
<comment type="similarity">
    <text evidence="2">Belongs to the UPF0324 family.</text>
</comment>
<gene>
    <name evidence="8" type="ORF">MFLO_12251</name>
</gene>
<comment type="caution">
    <text evidence="8">The sequence shown here is derived from an EMBL/GenBank/DDBJ whole genome shotgun (WGS) entry which is preliminary data.</text>
</comment>